<name>A0A8X7W5Z5_BRACI</name>
<dbReference type="EMBL" id="JAAMPC010000003">
    <property type="protein sequence ID" value="KAG2323672.1"/>
    <property type="molecule type" value="Genomic_DNA"/>
</dbReference>
<dbReference type="AlphaFoldDB" id="A0A8X7W5Z5"/>
<reference evidence="2 3" key="1">
    <citation type="submission" date="2020-02" db="EMBL/GenBank/DDBJ databases">
        <authorList>
            <person name="Ma Q."/>
            <person name="Huang Y."/>
            <person name="Song X."/>
            <person name="Pei D."/>
        </authorList>
    </citation>
    <scope>NUCLEOTIDE SEQUENCE [LARGE SCALE GENOMIC DNA]</scope>
    <source>
        <strain evidence="2">Sxm20200214</strain>
        <tissue evidence="2">Leaf</tissue>
    </source>
</reference>
<organism evidence="2 3">
    <name type="scientific">Brassica carinata</name>
    <name type="common">Ethiopian mustard</name>
    <name type="synonym">Abyssinian cabbage</name>
    <dbReference type="NCBI Taxonomy" id="52824"/>
    <lineage>
        <taxon>Eukaryota</taxon>
        <taxon>Viridiplantae</taxon>
        <taxon>Streptophyta</taxon>
        <taxon>Embryophyta</taxon>
        <taxon>Tracheophyta</taxon>
        <taxon>Spermatophyta</taxon>
        <taxon>Magnoliopsida</taxon>
        <taxon>eudicotyledons</taxon>
        <taxon>Gunneridae</taxon>
        <taxon>Pentapetalae</taxon>
        <taxon>rosids</taxon>
        <taxon>malvids</taxon>
        <taxon>Brassicales</taxon>
        <taxon>Brassicaceae</taxon>
        <taxon>Brassiceae</taxon>
        <taxon>Brassica</taxon>
    </lineage>
</organism>
<evidence type="ECO:0000313" key="2">
    <source>
        <dbReference type="EMBL" id="KAG2323672.1"/>
    </source>
</evidence>
<dbReference type="Proteomes" id="UP000886595">
    <property type="component" value="Unassembled WGS sequence"/>
</dbReference>
<gene>
    <name evidence="2" type="ORF">Bca52824_016885</name>
</gene>
<evidence type="ECO:0000256" key="1">
    <source>
        <dbReference type="SAM" id="MobiDB-lite"/>
    </source>
</evidence>
<proteinExistence type="predicted"/>
<accession>A0A8X7W5Z5</accession>
<comment type="caution">
    <text evidence="2">The sequence shown here is derived from an EMBL/GenBank/DDBJ whole genome shotgun (WGS) entry which is preliminary data.</text>
</comment>
<keyword evidence="3" id="KW-1185">Reference proteome</keyword>
<sequence length="444" mass="47898">MGLDVAFIKHGLTLDNHGRPVTTLIDKEMDRMKLVDRNGMGVSVDQEMDWSNRHMRELSWKWNMMRTFIIQMSIRSSLVGPGTRWIEPKKELFERPLSPLTAWPGTGRPAWRHAERGLAWRGGTGHKRRGDADLSLAPAAPTCAHGRHSWQRAGLAWRHYLARQPGRGLAWRQRQAADWPGGANSRLAQITWLDLAAAPTGAAAPATASGTKSTPSAWRPAAPGWLAGAAAPACASGTKSTQTGGAGGTRTRHAGRWYGQDSAWRGHADAGWLPRRAHFAAPSGRLAGSALAQDSPGAGRDADAGWPGAGRTRWRRQDADAGWRSVIRLPWQLTAFAVIDAGWPGICLAPGIRLLAAYATLTGAGGRLPKAGQFGHAVARRRRLTLVRADCLAYGLNYAGRSGPAGICPATRRGRLIRAKTTRGRLCRAHSTLVVCGIAGRWLA</sequence>
<protein>
    <submittedName>
        <fullName evidence="2">Uncharacterized protein</fullName>
    </submittedName>
</protein>
<evidence type="ECO:0000313" key="3">
    <source>
        <dbReference type="Proteomes" id="UP000886595"/>
    </source>
</evidence>
<feature type="region of interest" description="Disordered" evidence="1">
    <location>
        <begin position="288"/>
        <end position="313"/>
    </location>
</feature>